<dbReference type="Proteomes" id="UP000801428">
    <property type="component" value="Unassembled WGS sequence"/>
</dbReference>
<keyword evidence="4" id="KW-1185">Reference proteome</keyword>
<dbReference type="OrthoDB" id="5361176at2759"/>
<evidence type="ECO:0000313" key="3">
    <source>
        <dbReference type="EMBL" id="KAF2998215.1"/>
    </source>
</evidence>
<evidence type="ECO:0000313" key="4">
    <source>
        <dbReference type="Proteomes" id="UP000801428"/>
    </source>
</evidence>
<evidence type="ECO:0000256" key="2">
    <source>
        <dbReference type="SAM" id="Phobius"/>
    </source>
</evidence>
<accession>A0A9P4W9K3</accession>
<feature type="transmembrane region" description="Helical" evidence="2">
    <location>
        <begin position="1148"/>
        <end position="1168"/>
    </location>
</feature>
<dbReference type="AlphaFoldDB" id="A0A9P4W9K3"/>
<comment type="caution">
    <text evidence="3">The sequence shown here is derived from an EMBL/GenBank/DDBJ whole genome shotgun (WGS) entry which is preliminary data.</text>
</comment>
<feature type="transmembrane region" description="Helical" evidence="2">
    <location>
        <begin position="1180"/>
        <end position="1202"/>
    </location>
</feature>
<evidence type="ECO:0000256" key="1">
    <source>
        <dbReference type="SAM" id="MobiDB-lite"/>
    </source>
</evidence>
<keyword evidence="2" id="KW-1133">Transmembrane helix</keyword>
<gene>
    <name evidence="3" type="ORF">E8E13_005175</name>
</gene>
<reference evidence="3" key="1">
    <citation type="submission" date="2019-04" db="EMBL/GenBank/DDBJ databases">
        <title>Sequencing of skin fungus with MAO and IRED activity.</title>
        <authorList>
            <person name="Marsaioli A.J."/>
            <person name="Bonatto J.M.C."/>
            <person name="Reis Junior O."/>
        </authorList>
    </citation>
    <scope>NUCLEOTIDE SEQUENCE</scope>
    <source>
        <strain evidence="3">30M1</strain>
    </source>
</reference>
<keyword evidence="2" id="KW-0812">Transmembrane</keyword>
<feature type="region of interest" description="Disordered" evidence="1">
    <location>
        <begin position="1"/>
        <end position="30"/>
    </location>
</feature>
<name>A0A9P4W9K3_CURKU</name>
<proteinExistence type="predicted"/>
<protein>
    <submittedName>
        <fullName evidence="3">Uncharacterized protein</fullName>
    </submittedName>
</protein>
<keyword evidence="2" id="KW-0472">Membrane</keyword>
<feature type="region of interest" description="Disordered" evidence="1">
    <location>
        <begin position="1216"/>
        <end position="1257"/>
    </location>
</feature>
<organism evidence="3 4">
    <name type="scientific">Curvularia kusanoi</name>
    <name type="common">Cochliobolus kusanoi</name>
    <dbReference type="NCBI Taxonomy" id="90978"/>
    <lineage>
        <taxon>Eukaryota</taxon>
        <taxon>Fungi</taxon>
        <taxon>Dikarya</taxon>
        <taxon>Ascomycota</taxon>
        <taxon>Pezizomycotina</taxon>
        <taxon>Dothideomycetes</taxon>
        <taxon>Pleosporomycetidae</taxon>
        <taxon>Pleosporales</taxon>
        <taxon>Pleosporineae</taxon>
        <taxon>Pleosporaceae</taxon>
        <taxon>Curvularia</taxon>
    </lineage>
</organism>
<sequence>MMVDDLSPSDCTSIPEDAKESSQDLHPYASFGDNGTTATISAYGRLMQICQTHASSRSGVISAEPRGLSKPSSSQWRVEDLMNMRTSEHGGLGLLIAGLPDRSSETKLEFLHNRWPLSTTAFGDTVLKILHVAFRGVIFQQYHLSTTGEPVTYRNGLNVSMADTMLIRDLDSVDSKYTFNNDDRNNKTYSSSLCEDGTAYVLKHFGLRTHDGTKNFVPVALAVSIFVNGVPQMLAMNEQSEWRNIPCIEPPGRVLEVEENRPLQITVAYRVLPNEGFLNSTTSPIRPMHLHAMHKMLETTSFTTLNLSNDSHMNFVMLRNLEHILSVCSIPSPRTCNDGTQCQGWMEEQLALTCGDMAGHRIVTSASFFAFQFLLSMYKHLDTDKLAHKQHYATVLKKRIQRVCKGHVVWLRAIGSVDNRFQANYWVTGERFDDQSSPDAHSLTDTPFQLIKLAEFGRIFHSNQDDALFRDLAIAWIRQLDAANLRGFYAFPRTKTDMETLQTFRLDDHVWIWRALQSIEDVVQSEKSKKRENPSSQEQGFRDWEKEELELVQKFSPAVFQDHALRRFTTENPVSKQRMFAVSRSRAENRFYLHSRDTALFYKENMAFFSRHNALWEATMDSQQYHEPDNSSQREPLRCALAIVTGKTMCCLRGEQSDILAENSKAELLKSASAAGVFPGAQNRFTMEPETFRYESRGDAYWHTIFEIPYVLWQHADDSHAKAMKSLSGKIQAEESYTKTLAMDKWEPFDNVTTPKGVVEYTDEWLYELPHLFRPEKAALPDLETAAKDMKGFVLDVVKGHRKESSMDIASDNGVAKNDQMYERLRSERTICNSKKRLIWISDPSPRAQEICYATSTIFESEPLNQFFTNHGKNSNCFSEEITATENLWITGLHLSSYRKLDDKEDRTGGIQLFPSADAHEHLSVKRESVGFRFVGDFFDRCWTCHVLKAGESLSPKEVLESSYVDKSYQKSWKQRKVLELLLLNQMLHEIRERYNEIMEKTKNRLQEMIFHARGLKPGETENDADFARNMSFMRLDNDTYLRISKSWPAISYTLWLIEDDLTNILKKIDLWNRREKDRDPYFPRWTMKDERKYRTSIDKYTSLIKRTVQLLREDLASSESLRKTISAGLTSAREEQSFKSGMHITSFTYLTGVFLPLGFATGLWSMGNESPHYESVKGMIITSFITLVPTIAVLLMMAPCYDKYRQFAKRLREKSSCSKKPSVDGNPTPQQRMKLSPSQASLESPPGSSETVKAGCLSRLLSRRTKPVQSNV</sequence>
<dbReference type="EMBL" id="SWKU01000020">
    <property type="protein sequence ID" value="KAF2998215.1"/>
    <property type="molecule type" value="Genomic_DNA"/>
</dbReference>
<feature type="compositionally biased region" description="Polar residues" evidence="1">
    <location>
        <begin position="1226"/>
        <end position="1252"/>
    </location>
</feature>